<dbReference type="OrthoDB" id="5952931at2759"/>
<dbReference type="EMBL" id="UYJE01006823">
    <property type="protein sequence ID" value="VDI49309.1"/>
    <property type="molecule type" value="Genomic_DNA"/>
</dbReference>
<keyword evidence="3" id="KW-1185">Reference proteome</keyword>
<dbReference type="AlphaFoldDB" id="A0A8B6FIP7"/>
<dbReference type="Proteomes" id="UP000596742">
    <property type="component" value="Unassembled WGS sequence"/>
</dbReference>
<evidence type="ECO:0000259" key="1">
    <source>
        <dbReference type="PROSITE" id="PS50164"/>
    </source>
</evidence>
<accession>A0A8B6FIP7</accession>
<organism evidence="2 3">
    <name type="scientific">Mytilus galloprovincialis</name>
    <name type="common">Mediterranean mussel</name>
    <dbReference type="NCBI Taxonomy" id="29158"/>
    <lineage>
        <taxon>Eukaryota</taxon>
        <taxon>Metazoa</taxon>
        <taxon>Spiralia</taxon>
        <taxon>Lophotrochozoa</taxon>
        <taxon>Mollusca</taxon>
        <taxon>Bivalvia</taxon>
        <taxon>Autobranchia</taxon>
        <taxon>Pteriomorphia</taxon>
        <taxon>Mytilida</taxon>
        <taxon>Mytiloidea</taxon>
        <taxon>Mytilidae</taxon>
        <taxon>Mytilinae</taxon>
        <taxon>Mytilus</taxon>
    </lineage>
</organism>
<dbReference type="InterPro" id="IPR000305">
    <property type="entry name" value="GIY-YIG_endonuc"/>
</dbReference>
<dbReference type="PROSITE" id="PS50164">
    <property type="entry name" value="GIY_YIG"/>
    <property type="match status" value="1"/>
</dbReference>
<evidence type="ECO:0000313" key="3">
    <source>
        <dbReference type="Proteomes" id="UP000596742"/>
    </source>
</evidence>
<dbReference type="Gene3D" id="3.40.1440.10">
    <property type="entry name" value="GIY-YIG endonuclease"/>
    <property type="match status" value="1"/>
</dbReference>
<gene>
    <name evidence="2" type="ORF">MGAL_10B067813</name>
</gene>
<feature type="domain" description="GIY-YIG" evidence="1">
    <location>
        <begin position="48"/>
        <end position="134"/>
    </location>
</feature>
<proteinExistence type="predicted"/>
<reference evidence="2" key="1">
    <citation type="submission" date="2018-11" db="EMBL/GenBank/DDBJ databases">
        <authorList>
            <person name="Alioto T."/>
            <person name="Alioto T."/>
        </authorList>
    </citation>
    <scope>NUCLEOTIDE SEQUENCE</scope>
</reference>
<comment type="caution">
    <text evidence="2">The sequence shown here is derived from an EMBL/GenBank/DDBJ whole genome shotgun (WGS) entry which is preliminary data.</text>
</comment>
<dbReference type="InterPro" id="IPR035901">
    <property type="entry name" value="GIY-YIG_endonuc_sf"/>
</dbReference>
<name>A0A8B6FIP7_MYTGA</name>
<sequence>MKWTETETLCSHCTKPIRKCKKKKQVWKQLLNNSYNAWLLRKTRDVPNTYGLYCISANDEDEILYIGYSNRSVRTRLLAHTGGYDRQKIGEFLKGEDLKEFSISWVNEKKAECLEENFIDFVTLKQGFRPRFNLKRGRSC</sequence>
<protein>
    <recommendedName>
        <fullName evidence="1">GIY-YIG domain-containing protein</fullName>
    </recommendedName>
</protein>
<evidence type="ECO:0000313" key="2">
    <source>
        <dbReference type="EMBL" id="VDI49309.1"/>
    </source>
</evidence>